<accession>A0ABV7FD79</accession>
<dbReference type="EMBL" id="JBHRTF010000003">
    <property type="protein sequence ID" value="MFC3115255.1"/>
    <property type="molecule type" value="Genomic_DNA"/>
</dbReference>
<gene>
    <name evidence="3" type="ORF">ACFODX_06775</name>
</gene>
<evidence type="ECO:0000313" key="3">
    <source>
        <dbReference type="EMBL" id="MFC3115255.1"/>
    </source>
</evidence>
<dbReference type="InterPro" id="IPR035901">
    <property type="entry name" value="GIY-YIG_endonuc_sf"/>
</dbReference>
<dbReference type="InterPro" id="IPR000305">
    <property type="entry name" value="GIY-YIG_endonuc"/>
</dbReference>
<comment type="caution">
    <text evidence="3">The sequence shown here is derived from an EMBL/GenBank/DDBJ whole genome shotgun (WGS) entry which is preliminary data.</text>
</comment>
<protein>
    <submittedName>
        <fullName evidence="3">GIY-YIG nuclease family protein</fullName>
    </submittedName>
</protein>
<dbReference type="Gene3D" id="3.40.1440.10">
    <property type="entry name" value="GIY-YIG endonuclease"/>
    <property type="match status" value="1"/>
</dbReference>
<dbReference type="PANTHER" id="PTHR34477:SF1">
    <property type="entry name" value="UPF0213 PROTEIN YHBQ"/>
    <property type="match status" value="1"/>
</dbReference>
<dbReference type="Proteomes" id="UP001595555">
    <property type="component" value="Unassembled WGS sequence"/>
</dbReference>
<proteinExistence type="inferred from homology"/>
<evidence type="ECO:0000313" key="4">
    <source>
        <dbReference type="Proteomes" id="UP001595555"/>
    </source>
</evidence>
<dbReference type="PANTHER" id="PTHR34477">
    <property type="entry name" value="UPF0213 PROTEIN YHBQ"/>
    <property type="match status" value="1"/>
</dbReference>
<dbReference type="Pfam" id="PF01541">
    <property type="entry name" value="GIY-YIG"/>
    <property type="match status" value="1"/>
</dbReference>
<evidence type="ECO:0000256" key="1">
    <source>
        <dbReference type="ARBA" id="ARBA00007435"/>
    </source>
</evidence>
<reference evidence="4" key="1">
    <citation type="journal article" date="2019" name="Int. J. Syst. Evol. Microbiol.">
        <title>The Global Catalogue of Microorganisms (GCM) 10K type strain sequencing project: providing services to taxonomists for standard genome sequencing and annotation.</title>
        <authorList>
            <consortium name="The Broad Institute Genomics Platform"/>
            <consortium name="The Broad Institute Genome Sequencing Center for Infectious Disease"/>
            <person name="Wu L."/>
            <person name="Ma J."/>
        </authorList>
    </citation>
    <scope>NUCLEOTIDE SEQUENCE [LARGE SCALE GENOMIC DNA]</scope>
    <source>
        <strain evidence="4">KCTC 52237</strain>
    </source>
</reference>
<sequence>MHEPNPDNNWLVYMILTSDNQVYTGITTDMPRRWQAHTSGRAGARYFRGRTPVQLCFLEADHTRSSASKREYALKALSAKAKRTLISQQQSTCLLLMEKLGVAHLAHGDKLPVAGQPGLQDE</sequence>
<organism evidence="3 4">
    <name type="scientific">Cellvibrio fontiphilus</name>
    <dbReference type="NCBI Taxonomy" id="1815559"/>
    <lineage>
        <taxon>Bacteria</taxon>
        <taxon>Pseudomonadati</taxon>
        <taxon>Pseudomonadota</taxon>
        <taxon>Gammaproteobacteria</taxon>
        <taxon>Cellvibrionales</taxon>
        <taxon>Cellvibrionaceae</taxon>
        <taxon>Cellvibrio</taxon>
    </lineage>
</organism>
<comment type="similarity">
    <text evidence="1">Belongs to the UPF0213 family.</text>
</comment>
<dbReference type="PROSITE" id="PS50164">
    <property type="entry name" value="GIY_YIG"/>
    <property type="match status" value="1"/>
</dbReference>
<keyword evidence="4" id="KW-1185">Reference proteome</keyword>
<feature type="domain" description="GIY-YIG" evidence="2">
    <location>
        <begin position="8"/>
        <end position="86"/>
    </location>
</feature>
<dbReference type="CDD" id="cd10456">
    <property type="entry name" value="GIY-YIG_UPF0213"/>
    <property type="match status" value="1"/>
</dbReference>
<dbReference type="RefSeq" id="WP_378117386.1">
    <property type="nucleotide sequence ID" value="NZ_JBHRTF010000003.1"/>
</dbReference>
<evidence type="ECO:0000259" key="2">
    <source>
        <dbReference type="PROSITE" id="PS50164"/>
    </source>
</evidence>
<dbReference type="SUPFAM" id="SSF82771">
    <property type="entry name" value="GIY-YIG endonuclease"/>
    <property type="match status" value="1"/>
</dbReference>
<dbReference type="InterPro" id="IPR050190">
    <property type="entry name" value="UPF0213_domain"/>
</dbReference>
<name>A0ABV7FD79_9GAMM</name>